<proteinExistence type="inferred from homology"/>
<dbReference type="GO" id="GO:0008360">
    <property type="term" value="P:regulation of cell shape"/>
    <property type="evidence" value="ECO:0007669"/>
    <property type="project" value="UniProtKB-KW"/>
</dbReference>
<comment type="catalytic activity">
    <reaction evidence="12">
        <text>beta-D-GlcNAc-(1-&gt;4)-Mur2Ac(oyl-L-Ala-D-isoglutaminyl-L-Lys-(N(6)-Gly)-D-Ala-D-Ala)-di-trans,octa-cis-undecaprenyl diphosphate + 2 glycyl-tRNA(Gly) = MurNAc-L-Ala-D-isoglutaminyl-L-Lys-(N(6)-tri-Gly)-D-Ala-D-Ala-diphospho-di-trans,octa-cis-undecaprenyl-GlcNAc + 2 tRNA(Gly) + 2 H(+)</text>
        <dbReference type="Rhea" id="RHEA:30439"/>
        <dbReference type="Rhea" id="RHEA-COMP:9664"/>
        <dbReference type="Rhea" id="RHEA-COMP:9683"/>
        <dbReference type="ChEBI" id="CHEBI:15378"/>
        <dbReference type="ChEBI" id="CHEBI:62234"/>
        <dbReference type="ChEBI" id="CHEBI:62235"/>
        <dbReference type="ChEBI" id="CHEBI:78442"/>
        <dbReference type="ChEBI" id="CHEBI:78522"/>
        <dbReference type="EC" id="2.3.2.17"/>
    </reaction>
</comment>
<keyword evidence="6" id="KW-0133">Cell shape</keyword>
<evidence type="ECO:0000256" key="6">
    <source>
        <dbReference type="ARBA" id="ARBA00022960"/>
    </source>
</evidence>
<dbReference type="Gene3D" id="1.20.58.90">
    <property type="match status" value="1"/>
</dbReference>
<evidence type="ECO:0000256" key="9">
    <source>
        <dbReference type="ARBA" id="ARBA00023316"/>
    </source>
</evidence>
<dbReference type="GO" id="GO:0009252">
    <property type="term" value="P:peptidoglycan biosynthetic process"/>
    <property type="evidence" value="ECO:0007669"/>
    <property type="project" value="UniProtKB-KW"/>
</dbReference>
<evidence type="ECO:0000256" key="4">
    <source>
        <dbReference type="ARBA" id="ARBA00022490"/>
    </source>
</evidence>
<evidence type="ECO:0000256" key="2">
    <source>
        <dbReference type="ARBA" id="ARBA00012466"/>
    </source>
</evidence>
<reference evidence="13 14" key="1">
    <citation type="submission" date="2019-08" db="EMBL/GenBank/DDBJ databases">
        <title>In-depth cultivation of the pig gut microbiome towards novel bacterial diversity and tailored functional studies.</title>
        <authorList>
            <person name="Wylensek D."/>
            <person name="Hitch T.C.A."/>
            <person name="Clavel T."/>
        </authorList>
    </citation>
    <scope>NUCLEOTIDE SEQUENCE [LARGE SCALE GENOMIC DNA]</scope>
    <source>
        <strain evidence="13 14">BL-178-WT-3A</strain>
    </source>
</reference>
<dbReference type="GO" id="GO:0000166">
    <property type="term" value="F:nucleotide binding"/>
    <property type="evidence" value="ECO:0007669"/>
    <property type="project" value="InterPro"/>
</dbReference>
<dbReference type="InterPro" id="IPR010978">
    <property type="entry name" value="tRNA-bd_arm"/>
</dbReference>
<keyword evidence="4" id="KW-0963">Cytoplasm</keyword>
<gene>
    <name evidence="13" type="ORF">FYJ82_07955</name>
</gene>
<dbReference type="EC" id="2.3.2.17" evidence="2"/>
<name>A0A6N7X4G9_STRAY</name>
<dbReference type="InterPro" id="IPR016181">
    <property type="entry name" value="Acyl_CoA_acyltransferase"/>
</dbReference>
<evidence type="ECO:0000313" key="14">
    <source>
        <dbReference type="Proteomes" id="UP000471052"/>
    </source>
</evidence>
<dbReference type="GO" id="GO:0016755">
    <property type="term" value="F:aminoacyltransferase activity"/>
    <property type="evidence" value="ECO:0007669"/>
    <property type="project" value="InterPro"/>
</dbReference>
<dbReference type="GO" id="GO:0071555">
    <property type="term" value="P:cell wall organization"/>
    <property type="evidence" value="ECO:0007669"/>
    <property type="project" value="UniProtKB-KW"/>
</dbReference>
<sequence length="411" mass="46612">MSLTILSRADYEQVSASFKERSFMQSVEMADLLEKRGFEVTFLGLEADGAIQVAGILYSKAMTGGLHMEINSGPASKDPAYLSDFYRELQAYAKENGALELIVKPYDIYQSFDTHGNPNDDERPELITDLTDLGYHYDGLQTGYPDGEPDWHYVKDLTGLTPETLRNSFSKKGRPLVNKTNSFGIKVRRLKRDELSIFKEITASTSARRDYQDKPLDYYEDFYDSFGDNCEFMIATLNFKDYLNNLQEGYDDIAAQLAVLNQKIADGVNSAKVNKQKAQLDKQIATFDVRIKEAKDLIAQHGSEDVVLAGSLFIYTPQEAVYLFSGSYTEFNKFYAPVVLQEHVMTEAIKRGITFYNFLGIQGVFDGSDGVLRFKQNFNGYIVRKMGTFRYYPRPRLHKAITAVKKLLGRA</sequence>
<dbReference type="Proteomes" id="UP000471052">
    <property type="component" value="Unassembled WGS sequence"/>
</dbReference>
<organism evidence="13 14">
    <name type="scientific">Streptococcus alactolyticus</name>
    <dbReference type="NCBI Taxonomy" id="29389"/>
    <lineage>
        <taxon>Bacteria</taxon>
        <taxon>Bacillati</taxon>
        <taxon>Bacillota</taxon>
        <taxon>Bacilli</taxon>
        <taxon>Lactobacillales</taxon>
        <taxon>Streptococcaceae</taxon>
        <taxon>Streptococcus</taxon>
    </lineage>
</organism>
<evidence type="ECO:0000256" key="7">
    <source>
        <dbReference type="ARBA" id="ARBA00022984"/>
    </source>
</evidence>
<protein>
    <recommendedName>
        <fullName evidence="3">Aminoacyltransferase FemA</fullName>
        <ecNumber evidence="2">2.3.2.17</ecNumber>
    </recommendedName>
    <alternativeName>
        <fullName evidence="11">Factor essential for expression of methicillin resistance A</fullName>
    </alternativeName>
    <alternativeName>
        <fullName evidence="10">N-acetylmuramoyl-L-alanyl-D-glutamyl-L-lysyl-(N6-glycyl)-D-alanyl-D-alanine-diphosphoundecaprenyl-N-acetylglucosamine:glycine glycyltransferase</fullName>
    </alternativeName>
</protein>
<evidence type="ECO:0000256" key="10">
    <source>
        <dbReference type="ARBA" id="ARBA00030706"/>
    </source>
</evidence>
<evidence type="ECO:0000256" key="3">
    <source>
        <dbReference type="ARBA" id="ARBA00016236"/>
    </source>
</evidence>
<dbReference type="SUPFAM" id="SSF46589">
    <property type="entry name" value="tRNA-binding arm"/>
    <property type="match status" value="1"/>
</dbReference>
<keyword evidence="8 13" id="KW-0012">Acyltransferase</keyword>
<dbReference type="PANTHER" id="PTHR36174">
    <property type="entry name" value="LIPID II:GLYCINE GLYCYLTRANSFERASE"/>
    <property type="match status" value="1"/>
</dbReference>
<keyword evidence="7" id="KW-0573">Peptidoglycan synthesis</keyword>
<dbReference type="RefSeq" id="WP_154455407.1">
    <property type="nucleotide sequence ID" value="NZ_BRXN01000024.1"/>
</dbReference>
<evidence type="ECO:0000256" key="11">
    <source>
        <dbReference type="ARBA" id="ARBA00032233"/>
    </source>
</evidence>
<dbReference type="InterPro" id="IPR003447">
    <property type="entry name" value="FEMABX"/>
</dbReference>
<dbReference type="PROSITE" id="PS51191">
    <property type="entry name" value="FEMABX"/>
    <property type="match status" value="1"/>
</dbReference>
<comment type="caution">
    <text evidence="13">The sequence shown here is derived from an EMBL/GenBank/DDBJ whole genome shotgun (WGS) entry which is preliminary data.</text>
</comment>
<accession>A0A6N7X4G9</accession>
<evidence type="ECO:0000313" key="13">
    <source>
        <dbReference type="EMBL" id="MST54307.1"/>
    </source>
</evidence>
<keyword evidence="5 13" id="KW-0808">Transferase</keyword>
<dbReference type="AlphaFoldDB" id="A0A6N7X4G9"/>
<evidence type="ECO:0000256" key="12">
    <source>
        <dbReference type="ARBA" id="ARBA00047483"/>
    </source>
</evidence>
<dbReference type="SUPFAM" id="SSF55729">
    <property type="entry name" value="Acyl-CoA N-acyltransferases (Nat)"/>
    <property type="match status" value="2"/>
</dbReference>
<dbReference type="Pfam" id="PF02388">
    <property type="entry name" value="FemAB"/>
    <property type="match status" value="1"/>
</dbReference>
<dbReference type="EMBL" id="VUNP01000040">
    <property type="protein sequence ID" value="MST54307.1"/>
    <property type="molecule type" value="Genomic_DNA"/>
</dbReference>
<evidence type="ECO:0000256" key="5">
    <source>
        <dbReference type="ARBA" id="ARBA00022679"/>
    </source>
</evidence>
<evidence type="ECO:0000256" key="8">
    <source>
        <dbReference type="ARBA" id="ARBA00023315"/>
    </source>
</evidence>
<dbReference type="OrthoDB" id="2303924at2"/>
<keyword evidence="9" id="KW-0961">Cell wall biogenesis/degradation</keyword>
<comment type="similarity">
    <text evidence="1">Belongs to the FemABX family.</text>
</comment>
<dbReference type="PANTHER" id="PTHR36174:SF2">
    <property type="entry name" value="AMINOACYLTRANSFERASE FEMA"/>
    <property type="match status" value="1"/>
</dbReference>
<dbReference type="Gene3D" id="3.40.630.30">
    <property type="match status" value="2"/>
</dbReference>
<dbReference type="InterPro" id="IPR050644">
    <property type="entry name" value="PG_Glycine_Bridge_Synth"/>
</dbReference>
<evidence type="ECO:0000256" key="1">
    <source>
        <dbReference type="ARBA" id="ARBA00009943"/>
    </source>
</evidence>